<dbReference type="Pfam" id="PF00388">
    <property type="entry name" value="PI-PLC-X"/>
    <property type="match status" value="1"/>
</dbReference>
<dbReference type="PANTHER" id="PTHR13593">
    <property type="match status" value="1"/>
</dbReference>
<keyword evidence="4" id="KW-1185">Reference proteome</keyword>
<sequence length="600" mass="64706">MAHPPPLTIRNLASTTITLKRLETFEDPHTKKSKAGTGLLSSGHGLKNTTDLAPTAPALSEHANSFNCKEVNIRLDPFESVTINLQTPPDVGTKHYLSTATLRITIQTLAGERYRIDTNPSYTQKSSSKFIPLTPNPSTSFTGLYHPSNPIAHLTIHANHLIDYKRWMKELPDMLPLSGISIPGTHNSHTHYRALPSVRCQVLNVQTQLENGIRFLDIRVQPSSATDIDKKDLYLVHGAFPISLTGTKYLSPILSTCYTFLTSYPSETILISLKREGVGNAADHHLAAILEKHYFTPNREKWYTGTKLPYLGAVRGKLVLVRRYEMDIPKPLTSSASPPSSSSSSTNTPSTAPPAPPRTSTGLDATAWPNNSPHALHGPFSIQDWCDVLHPSSIPTKLHHANAHLARSAATTALLPGVNTDKLYPVPPAPLHLNFLSGSNFWNVGTWPERISSVVNRGVEEWVCGRHYVEETACVGRGESWRMGAEEEEGGGRINAAVDGDGIVSTGSKGGERVGDSVGGEGAGVVRRKARIGDGGTGVVVMDHVGLDGDWDLVGLIVGLNVGVLLKVREAVAMAEAEGKGKVEGEGDVETGFSSNGLVR</sequence>
<dbReference type="OrthoDB" id="1046782at2759"/>
<name>A0A6A5TNU1_9PLEO</name>
<feature type="region of interest" description="Disordered" evidence="1">
    <location>
        <begin position="331"/>
        <end position="370"/>
    </location>
</feature>
<feature type="domain" description="Phosphatidylinositol-specific phospholipase C X" evidence="2">
    <location>
        <begin position="172"/>
        <end position="323"/>
    </location>
</feature>
<dbReference type="SUPFAM" id="SSF51695">
    <property type="entry name" value="PLC-like phosphodiesterases"/>
    <property type="match status" value="1"/>
</dbReference>
<organism evidence="3 4">
    <name type="scientific">Byssothecium circinans</name>
    <dbReference type="NCBI Taxonomy" id="147558"/>
    <lineage>
        <taxon>Eukaryota</taxon>
        <taxon>Fungi</taxon>
        <taxon>Dikarya</taxon>
        <taxon>Ascomycota</taxon>
        <taxon>Pezizomycotina</taxon>
        <taxon>Dothideomycetes</taxon>
        <taxon>Pleosporomycetidae</taxon>
        <taxon>Pleosporales</taxon>
        <taxon>Massarineae</taxon>
        <taxon>Massarinaceae</taxon>
        <taxon>Byssothecium</taxon>
    </lineage>
</organism>
<proteinExistence type="predicted"/>
<reference evidence="3" key="1">
    <citation type="journal article" date="2020" name="Stud. Mycol.">
        <title>101 Dothideomycetes genomes: a test case for predicting lifestyles and emergence of pathogens.</title>
        <authorList>
            <person name="Haridas S."/>
            <person name="Albert R."/>
            <person name="Binder M."/>
            <person name="Bloem J."/>
            <person name="Labutti K."/>
            <person name="Salamov A."/>
            <person name="Andreopoulos B."/>
            <person name="Baker S."/>
            <person name="Barry K."/>
            <person name="Bills G."/>
            <person name="Bluhm B."/>
            <person name="Cannon C."/>
            <person name="Castanera R."/>
            <person name="Culley D."/>
            <person name="Daum C."/>
            <person name="Ezra D."/>
            <person name="Gonzalez J."/>
            <person name="Henrissat B."/>
            <person name="Kuo A."/>
            <person name="Liang C."/>
            <person name="Lipzen A."/>
            <person name="Lutzoni F."/>
            <person name="Magnuson J."/>
            <person name="Mondo S."/>
            <person name="Nolan M."/>
            <person name="Ohm R."/>
            <person name="Pangilinan J."/>
            <person name="Park H.-J."/>
            <person name="Ramirez L."/>
            <person name="Alfaro M."/>
            <person name="Sun H."/>
            <person name="Tritt A."/>
            <person name="Yoshinaga Y."/>
            <person name="Zwiers L.-H."/>
            <person name="Turgeon B."/>
            <person name="Goodwin S."/>
            <person name="Spatafora J."/>
            <person name="Crous P."/>
            <person name="Grigoriev I."/>
        </authorList>
    </citation>
    <scope>NUCLEOTIDE SEQUENCE</scope>
    <source>
        <strain evidence="3">CBS 675.92</strain>
    </source>
</reference>
<evidence type="ECO:0000259" key="2">
    <source>
        <dbReference type="SMART" id="SM00148"/>
    </source>
</evidence>
<evidence type="ECO:0000256" key="1">
    <source>
        <dbReference type="SAM" id="MobiDB-lite"/>
    </source>
</evidence>
<dbReference type="InterPro" id="IPR000909">
    <property type="entry name" value="PLipase_C_PInositol-sp_X_dom"/>
</dbReference>
<dbReference type="InterPro" id="IPR017946">
    <property type="entry name" value="PLC-like_Pdiesterase_TIM-brl"/>
</dbReference>
<protein>
    <submittedName>
        <fullName evidence="3">PLC-like phosphodiesterase</fullName>
    </submittedName>
</protein>
<evidence type="ECO:0000313" key="4">
    <source>
        <dbReference type="Proteomes" id="UP000800035"/>
    </source>
</evidence>
<dbReference type="CDD" id="cd08586">
    <property type="entry name" value="PI-PLCc_BcPLC_like"/>
    <property type="match status" value="1"/>
</dbReference>
<dbReference type="PROSITE" id="PS50007">
    <property type="entry name" value="PIPLC_X_DOMAIN"/>
    <property type="match status" value="1"/>
</dbReference>
<dbReference type="AlphaFoldDB" id="A0A6A5TNU1"/>
<dbReference type="PANTHER" id="PTHR13593:SF113">
    <property type="entry name" value="SI:DKEY-266F7.9"/>
    <property type="match status" value="1"/>
</dbReference>
<dbReference type="Gene3D" id="3.20.20.190">
    <property type="entry name" value="Phosphatidylinositol (PI) phosphodiesterase"/>
    <property type="match status" value="1"/>
</dbReference>
<dbReference type="InterPro" id="IPR051057">
    <property type="entry name" value="PI-PLC_domain"/>
</dbReference>
<dbReference type="EMBL" id="ML977004">
    <property type="protein sequence ID" value="KAF1953399.1"/>
    <property type="molecule type" value="Genomic_DNA"/>
</dbReference>
<gene>
    <name evidence="3" type="ORF">CC80DRAFT_494685</name>
</gene>
<dbReference type="GO" id="GO:0008081">
    <property type="term" value="F:phosphoric diester hydrolase activity"/>
    <property type="evidence" value="ECO:0007669"/>
    <property type="project" value="InterPro"/>
</dbReference>
<accession>A0A6A5TNU1</accession>
<dbReference type="Proteomes" id="UP000800035">
    <property type="component" value="Unassembled WGS sequence"/>
</dbReference>
<dbReference type="SMART" id="SM00148">
    <property type="entry name" value="PLCXc"/>
    <property type="match status" value="1"/>
</dbReference>
<feature type="compositionally biased region" description="Low complexity" evidence="1">
    <location>
        <begin position="333"/>
        <end position="350"/>
    </location>
</feature>
<evidence type="ECO:0000313" key="3">
    <source>
        <dbReference type="EMBL" id="KAF1953399.1"/>
    </source>
</evidence>
<feature type="region of interest" description="Disordered" evidence="1">
    <location>
        <begin position="24"/>
        <end position="53"/>
    </location>
</feature>
<dbReference type="GO" id="GO:0006629">
    <property type="term" value="P:lipid metabolic process"/>
    <property type="evidence" value="ECO:0007669"/>
    <property type="project" value="InterPro"/>
</dbReference>